<evidence type="ECO:0000313" key="1">
    <source>
        <dbReference type="EMBL" id="TNN51185.1"/>
    </source>
</evidence>
<protein>
    <submittedName>
        <fullName evidence="1">Uncharacterized protein</fullName>
    </submittedName>
</protein>
<keyword evidence="2" id="KW-1185">Reference proteome</keyword>
<sequence length="108" mass="11585">MCSINIDKWPIKPALCTCSDTFCRPVFGWDAASWLSQADLILERKKLALGPALCCASSLRLGCSLCLGSSSASLTFLASWRGDDLTSLPFSPTRALEGVRRCLGEAAL</sequence>
<accession>A0A4Z2GDH7</accession>
<gene>
    <name evidence="1" type="ORF">EYF80_038603</name>
</gene>
<reference evidence="1 2" key="1">
    <citation type="submission" date="2019-03" db="EMBL/GenBank/DDBJ databases">
        <title>First draft genome of Liparis tanakae, snailfish: a comprehensive survey of snailfish specific genes.</title>
        <authorList>
            <person name="Kim W."/>
            <person name="Song I."/>
            <person name="Jeong J.-H."/>
            <person name="Kim D."/>
            <person name="Kim S."/>
            <person name="Ryu S."/>
            <person name="Song J.Y."/>
            <person name="Lee S.K."/>
        </authorList>
    </citation>
    <scope>NUCLEOTIDE SEQUENCE [LARGE SCALE GENOMIC DNA]</scope>
    <source>
        <tissue evidence="1">Muscle</tissue>
    </source>
</reference>
<organism evidence="1 2">
    <name type="scientific">Liparis tanakae</name>
    <name type="common">Tanaka's snailfish</name>
    <dbReference type="NCBI Taxonomy" id="230148"/>
    <lineage>
        <taxon>Eukaryota</taxon>
        <taxon>Metazoa</taxon>
        <taxon>Chordata</taxon>
        <taxon>Craniata</taxon>
        <taxon>Vertebrata</taxon>
        <taxon>Euteleostomi</taxon>
        <taxon>Actinopterygii</taxon>
        <taxon>Neopterygii</taxon>
        <taxon>Teleostei</taxon>
        <taxon>Neoteleostei</taxon>
        <taxon>Acanthomorphata</taxon>
        <taxon>Eupercaria</taxon>
        <taxon>Perciformes</taxon>
        <taxon>Cottioidei</taxon>
        <taxon>Cottales</taxon>
        <taxon>Liparidae</taxon>
        <taxon>Liparis</taxon>
    </lineage>
</organism>
<proteinExistence type="predicted"/>
<name>A0A4Z2GDH7_9TELE</name>
<comment type="caution">
    <text evidence="1">The sequence shown here is derived from an EMBL/GenBank/DDBJ whole genome shotgun (WGS) entry which is preliminary data.</text>
</comment>
<evidence type="ECO:0000313" key="2">
    <source>
        <dbReference type="Proteomes" id="UP000314294"/>
    </source>
</evidence>
<dbReference type="AlphaFoldDB" id="A0A4Z2GDH7"/>
<dbReference type="Proteomes" id="UP000314294">
    <property type="component" value="Unassembled WGS sequence"/>
</dbReference>
<dbReference type="EMBL" id="SRLO01000591">
    <property type="protein sequence ID" value="TNN51185.1"/>
    <property type="molecule type" value="Genomic_DNA"/>
</dbReference>